<organism evidence="1 2">
    <name type="scientific">Helianthus annuus</name>
    <name type="common">Common sunflower</name>
    <dbReference type="NCBI Taxonomy" id="4232"/>
    <lineage>
        <taxon>Eukaryota</taxon>
        <taxon>Viridiplantae</taxon>
        <taxon>Streptophyta</taxon>
        <taxon>Embryophyta</taxon>
        <taxon>Tracheophyta</taxon>
        <taxon>Spermatophyta</taxon>
        <taxon>Magnoliopsida</taxon>
        <taxon>eudicotyledons</taxon>
        <taxon>Gunneridae</taxon>
        <taxon>Pentapetalae</taxon>
        <taxon>asterids</taxon>
        <taxon>campanulids</taxon>
        <taxon>Asterales</taxon>
        <taxon>Asteraceae</taxon>
        <taxon>Asteroideae</taxon>
        <taxon>Heliantheae alliance</taxon>
        <taxon>Heliantheae</taxon>
        <taxon>Helianthus</taxon>
    </lineage>
</organism>
<reference evidence="1" key="1">
    <citation type="journal article" date="2017" name="Nature">
        <title>The sunflower genome provides insights into oil metabolism, flowering and Asterid evolution.</title>
        <authorList>
            <person name="Badouin H."/>
            <person name="Gouzy J."/>
            <person name="Grassa C.J."/>
            <person name="Murat F."/>
            <person name="Staton S.E."/>
            <person name="Cottret L."/>
            <person name="Lelandais-Briere C."/>
            <person name="Owens G.L."/>
            <person name="Carrere S."/>
            <person name="Mayjonade B."/>
            <person name="Legrand L."/>
            <person name="Gill N."/>
            <person name="Kane N.C."/>
            <person name="Bowers J.E."/>
            <person name="Hubner S."/>
            <person name="Bellec A."/>
            <person name="Berard A."/>
            <person name="Berges H."/>
            <person name="Blanchet N."/>
            <person name="Boniface M.C."/>
            <person name="Brunel D."/>
            <person name="Catrice O."/>
            <person name="Chaidir N."/>
            <person name="Claudel C."/>
            <person name="Donnadieu C."/>
            <person name="Faraut T."/>
            <person name="Fievet G."/>
            <person name="Helmstetter N."/>
            <person name="King M."/>
            <person name="Knapp S.J."/>
            <person name="Lai Z."/>
            <person name="Le Paslier M.C."/>
            <person name="Lippi Y."/>
            <person name="Lorenzon L."/>
            <person name="Mandel J.R."/>
            <person name="Marage G."/>
            <person name="Marchand G."/>
            <person name="Marquand E."/>
            <person name="Bret-Mestries E."/>
            <person name="Morien E."/>
            <person name="Nambeesan S."/>
            <person name="Nguyen T."/>
            <person name="Pegot-Espagnet P."/>
            <person name="Pouilly N."/>
            <person name="Raftis F."/>
            <person name="Sallet E."/>
            <person name="Schiex T."/>
            <person name="Thomas J."/>
            <person name="Vandecasteele C."/>
            <person name="Vares D."/>
            <person name="Vear F."/>
            <person name="Vautrin S."/>
            <person name="Crespi M."/>
            <person name="Mangin B."/>
            <person name="Burke J.M."/>
            <person name="Salse J."/>
            <person name="Munos S."/>
            <person name="Vincourt P."/>
            <person name="Rieseberg L.H."/>
            <person name="Langlade N.B."/>
        </authorList>
    </citation>
    <scope>NUCLEOTIDE SEQUENCE</scope>
    <source>
        <tissue evidence="1">Leaves</tissue>
    </source>
</reference>
<dbReference type="AlphaFoldDB" id="A0A9K3H2T7"/>
<evidence type="ECO:0000313" key="1">
    <source>
        <dbReference type="EMBL" id="KAF5764008.1"/>
    </source>
</evidence>
<evidence type="ECO:0000313" key="2">
    <source>
        <dbReference type="Proteomes" id="UP000215914"/>
    </source>
</evidence>
<dbReference type="Proteomes" id="UP000215914">
    <property type="component" value="Unassembled WGS sequence"/>
</dbReference>
<accession>A0A9K3H2T7</accession>
<keyword evidence="2" id="KW-1185">Reference proteome</keyword>
<gene>
    <name evidence="1" type="ORF">HanXRQr2_Chr15g0687031</name>
</gene>
<name>A0A9K3H2T7_HELAN</name>
<dbReference type="Gramene" id="mRNA:HanXRQr2_Chr15g0687031">
    <property type="protein sequence ID" value="CDS:HanXRQr2_Chr15g0687031.1"/>
    <property type="gene ID" value="HanXRQr2_Chr15g0687031"/>
</dbReference>
<sequence length="61" mass="6886">MMVSKDPPIPAWSTLDTTVLAHGMTCAIGVHFEASWWRGRPETTSPTRSLVYHRCTRSVKQ</sequence>
<dbReference type="EMBL" id="MNCJ02000330">
    <property type="protein sequence ID" value="KAF5764008.1"/>
    <property type="molecule type" value="Genomic_DNA"/>
</dbReference>
<reference evidence="1" key="2">
    <citation type="submission" date="2020-06" db="EMBL/GenBank/DDBJ databases">
        <title>Helianthus annuus Genome sequencing and assembly Release 2.</title>
        <authorList>
            <person name="Gouzy J."/>
            <person name="Langlade N."/>
            <person name="Munos S."/>
        </authorList>
    </citation>
    <scope>NUCLEOTIDE SEQUENCE</scope>
    <source>
        <tissue evidence="1">Leaves</tissue>
    </source>
</reference>
<proteinExistence type="predicted"/>
<protein>
    <submittedName>
        <fullName evidence="1">Uncharacterized protein</fullName>
    </submittedName>
</protein>
<comment type="caution">
    <text evidence="1">The sequence shown here is derived from an EMBL/GenBank/DDBJ whole genome shotgun (WGS) entry which is preliminary data.</text>
</comment>